<dbReference type="AlphaFoldDB" id="A0AAD9TFC7"/>
<accession>A0AAD9TFC7</accession>
<organism evidence="1 2">
    <name type="scientific">Dipteronia dyeriana</name>
    <dbReference type="NCBI Taxonomy" id="168575"/>
    <lineage>
        <taxon>Eukaryota</taxon>
        <taxon>Viridiplantae</taxon>
        <taxon>Streptophyta</taxon>
        <taxon>Embryophyta</taxon>
        <taxon>Tracheophyta</taxon>
        <taxon>Spermatophyta</taxon>
        <taxon>Magnoliopsida</taxon>
        <taxon>eudicotyledons</taxon>
        <taxon>Gunneridae</taxon>
        <taxon>Pentapetalae</taxon>
        <taxon>rosids</taxon>
        <taxon>malvids</taxon>
        <taxon>Sapindales</taxon>
        <taxon>Sapindaceae</taxon>
        <taxon>Hippocastanoideae</taxon>
        <taxon>Acereae</taxon>
        <taxon>Dipteronia</taxon>
    </lineage>
</organism>
<keyword evidence="2" id="KW-1185">Reference proteome</keyword>
<proteinExistence type="predicted"/>
<sequence>MLVPSRCYSPYWEDVIHLSDWSWADVVVFEYQSVHTLNVITCKELIPSGVCDGPDERVCDRLDEVGNGRPDEGVCDRHDEVDDLLDEGVYDGPDEVRDLSDEVRTGTSRIIEECDKKLNKESVDRAIEGADDNENDELMETNYEQEKEDIATETYVDLTGD</sequence>
<evidence type="ECO:0000313" key="2">
    <source>
        <dbReference type="Proteomes" id="UP001280121"/>
    </source>
</evidence>
<reference evidence="1" key="1">
    <citation type="journal article" date="2023" name="Plant J.">
        <title>Genome sequences and population genomics provide insights into the demographic history, inbreeding, and mutation load of two 'living fossil' tree species of Dipteronia.</title>
        <authorList>
            <person name="Feng Y."/>
            <person name="Comes H.P."/>
            <person name="Chen J."/>
            <person name="Zhu S."/>
            <person name="Lu R."/>
            <person name="Zhang X."/>
            <person name="Li P."/>
            <person name="Qiu J."/>
            <person name="Olsen K.M."/>
            <person name="Qiu Y."/>
        </authorList>
    </citation>
    <scope>NUCLEOTIDE SEQUENCE</scope>
    <source>
        <strain evidence="1">KIB01</strain>
    </source>
</reference>
<dbReference type="Proteomes" id="UP001280121">
    <property type="component" value="Unassembled WGS sequence"/>
</dbReference>
<comment type="caution">
    <text evidence="1">The sequence shown here is derived from an EMBL/GenBank/DDBJ whole genome shotgun (WGS) entry which is preliminary data.</text>
</comment>
<dbReference type="EMBL" id="JANJYI010000009">
    <property type="protein sequence ID" value="KAK2634768.1"/>
    <property type="molecule type" value="Genomic_DNA"/>
</dbReference>
<protein>
    <submittedName>
        <fullName evidence="1">Uncharacterized protein</fullName>
    </submittedName>
</protein>
<gene>
    <name evidence="1" type="ORF">Ddye_029560</name>
</gene>
<name>A0AAD9TFC7_9ROSI</name>
<evidence type="ECO:0000313" key="1">
    <source>
        <dbReference type="EMBL" id="KAK2634768.1"/>
    </source>
</evidence>